<organism evidence="2 3">
    <name type="scientific">Tsukamurella pulmonis</name>
    <dbReference type="NCBI Taxonomy" id="47312"/>
    <lineage>
        <taxon>Bacteria</taxon>
        <taxon>Bacillati</taxon>
        <taxon>Actinomycetota</taxon>
        <taxon>Actinomycetes</taxon>
        <taxon>Mycobacteriales</taxon>
        <taxon>Tsukamurellaceae</taxon>
        <taxon>Tsukamurella</taxon>
    </lineage>
</organism>
<keyword evidence="3" id="KW-1185">Reference proteome</keyword>
<feature type="compositionally biased region" description="Low complexity" evidence="1">
    <location>
        <begin position="26"/>
        <end position="40"/>
    </location>
</feature>
<dbReference type="STRING" id="47312.SAMN04489765_0416"/>
<protein>
    <recommendedName>
        <fullName evidence="4">THAP4-like heme-binding beta-barrel domain-containing protein</fullName>
    </recommendedName>
</protein>
<evidence type="ECO:0000256" key="1">
    <source>
        <dbReference type="SAM" id="MobiDB-lite"/>
    </source>
</evidence>
<sequence length="202" mass="21929">MKRTLLATCLLVAGLTGCGTDRDAAEAPSSTAPASAVPAASGPPLPPPDPRVAGQVEKMKALEYMVGQWHGRGTSFDRTGKRSEFEQTETVGYRLSGELLLIEGRGTHAENTESLAFRALATARWDAATQRYLWWAASRGSVLEVPLEVRPDGFTWSFSSPGFSFRNTATFGADTWSEKSEQSFDGGLTWQPQVEMTLTRVP</sequence>
<gene>
    <name evidence="2" type="ORF">SAMN04489765_0416</name>
</gene>
<evidence type="ECO:0000313" key="2">
    <source>
        <dbReference type="EMBL" id="SDQ43965.1"/>
    </source>
</evidence>
<evidence type="ECO:0008006" key="4">
    <source>
        <dbReference type="Google" id="ProtNLM"/>
    </source>
</evidence>
<dbReference type="EMBL" id="FNLF01000002">
    <property type="protein sequence ID" value="SDQ43965.1"/>
    <property type="molecule type" value="Genomic_DNA"/>
</dbReference>
<dbReference type="RefSeq" id="WP_068537178.1">
    <property type="nucleotide sequence ID" value="NZ_AP025457.1"/>
</dbReference>
<reference evidence="3" key="1">
    <citation type="submission" date="2016-10" db="EMBL/GenBank/DDBJ databases">
        <authorList>
            <person name="Varghese N."/>
            <person name="Submissions S."/>
        </authorList>
    </citation>
    <scope>NUCLEOTIDE SEQUENCE [LARGE SCALE GENOMIC DNA]</scope>
    <source>
        <strain evidence="3">DSM 44142</strain>
    </source>
</reference>
<evidence type="ECO:0000313" key="3">
    <source>
        <dbReference type="Proteomes" id="UP000183053"/>
    </source>
</evidence>
<dbReference type="Proteomes" id="UP000183053">
    <property type="component" value="Unassembled WGS sequence"/>
</dbReference>
<accession>A0A1H1AW87</accession>
<feature type="region of interest" description="Disordered" evidence="1">
    <location>
        <begin position="22"/>
        <end position="51"/>
    </location>
</feature>
<feature type="compositionally biased region" description="Pro residues" evidence="1">
    <location>
        <begin position="41"/>
        <end position="50"/>
    </location>
</feature>
<proteinExistence type="predicted"/>
<dbReference type="OrthoDB" id="1437459at2"/>
<name>A0A1H1AW87_9ACTN</name>
<dbReference type="AlphaFoldDB" id="A0A1H1AW87"/>
<dbReference type="PROSITE" id="PS51257">
    <property type="entry name" value="PROKAR_LIPOPROTEIN"/>
    <property type="match status" value="1"/>
</dbReference>